<feature type="region of interest" description="Disordered" evidence="1">
    <location>
        <begin position="1"/>
        <end position="71"/>
    </location>
</feature>
<reference evidence="2 3" key="1">
    <citation type="submission" date="2019-05" db="EMBL/GenBank/DDBJ databases">
        <title>Another draft genome of Portunus trituberculatus and its Hox gene families provides insights of decapod evolution.</title>
        <authorList>
            <person name="Jeong J.-H."/>
            <person name="Song I."/>
            <person name="Kim S."/>
            <person name="Choi T."/>
            <person name="Kim D."/>
            <person name="Ryu S."/>
            <person name="Kim W."/>
        </authorList>
    </citation>
    <scope>NUCLEOTIDE SEQUENCE [LARGE SCALE GENOMIC DNA]</scope>
    <source>
        <tissue evidence="2">Muscle</tissue>
    </source>
</reference>
<accession>A0A5B7IEE6</accession>
<organism evidence="2 3">
    <name type="scientific">Portunus trituberculatus</name>
    <name type="common">Swimming crab</name>
    <name type="synonym">Neptunus trituberculatus</name>
    <dbReference type="NCBI Taxonomy" id="210409"/>
    <lineage>
        <taxon>Eukaryota</taxon>
        <taxon>Metazoa</taxon>
        <taxon>Ecdysozoa</taxon>
        <taxon>Arthropoda</taxon>
        <taxon>Crustacea</taxon>
        <taxon>Multicrustacea</taxon>
        <taxon>Malacostraca</taxon>
        <taxon>Eumalacostraca</taxon>
        <taxon>Eucarida</taxon>
        <taxon>Decapoda</taxon>
        <taxon>Pleocyemata</taxon>
        <taxon>Brachyura</taxon>
        <taxon>Eubrachyura</taxon>
        <taxon>Portunoidea</taxon>
        <taxon>Portunidae</taxon>
        <taxon>Portuninae</taxon>
        <taxon>Portunus</taxon>
    </lineage>
</organism>
<proteinExistence type="predicted"/>
<keyword evidence="3" id="KW-1185">Reference proteome</keyword>
<feature type="compositionally biased region" description="Basic and acidic residues" evidence="1">
    <location>
        <begin position="58"/>
        <end position="71"/>
    </location>
</feature>
<dbReference type="Proteomes" id="UP000324222">
    <property type="component" value="Unassembled WGS sequence"/>
</dbReference>
<name>A0A5B7IEE6_PORTR</name>
<evidence type="ECO:0000313" key="2">
    <source>
        <dbReference type="EMBL" id="MPC82262.1"/>
    </source>
</evidence>
<dbReference type="AlphaFoldDB" id="A0A5B7IEE6"/>
<comment type="caution">
    <text evidence="2">The sequence shown here is derived from an EMBL/GenBank/DDBJ whole genome shotgun (WGS) entry which is preliminary data.</text>
</comment>
<protein>
    <submittedName>
        <fullName evidence="2">Uncharacterized protein</fullName>
    </submittedName>
</protein>
<dbReference type="EMBL" id="VSRR010059263">
    <property type="protein sequence ID" value="MPC82262.1"/>
    <property type="molecule type" value="Genomic_DNA"/>
</dbReference>
<gene>
    <name evidence="2" type="ORF">E2C01_076917</name>
</gene>
<evidence type="ECO:0000256" key="1">
    <source>
        <dbReference type="SAM" id="MobiDB-lite"/>
    </source>
</evidence>
<feature type="compositionally biased region" description="Basic and acidic residues" evidence="1">
    <location>
        <begin position="10"/>
        <end position="46"/>
    </location>
</feature>
<feature type="compositionally biased region" description="Basic residues" evidence="1">
    <location>
        <begin position="47"/>
        <end position="57"/>
    </location>
</feature>
<evidence type="ECO:0000313" key="3">
    <source>
        <dbReference type="Proteomes" id="UP000324222"/>
    </source>
</evidence>
<sequence length="71" mass="8069">MNAAQGDTPAWDRREAERRGADGHKRLTKTEAQDAHGREEIDDEHRLRRPRVTRRGHLREEGEGASKGRAG</sequence>